<dbReference type="InterPro" id="IPR031329">
    <property type="entry name" value="NEUT/ALK_ceramidase_N"/>
</dbReference>
<name>A0A382DAC2_9ZZZZ</name>
<evidence type="ECO:0000313" key="2">
    <source>
        <dbReference type="EMBL" id="SVB35099.1"/>
    </source>
</evidence>
<sequence>MSQRTMPTPLGRCYMGTGRSEITPPCNIYHRCWGAASHDAATGLHAPLFATVLVMREDDQAPENLLVTLDLGWLRDSELEKLSDRVATDTGVGRDGTIITFSHTHAAGNYDMDRIDEEGGHLIPVYLEKLPSLITEAVREAQAKVQPVEVAFGSGHCDVARNRDYWDEETNQFVCGSNPDRTADDTVMVTRITGENCQAVAHIVNYACHPTTLAWANTLISPDYIGGMREVVENGTGVPCLFVLGACGDLGPKDGFVGNTAVAEQNGRQLGYAALSAIEGLTPPGTEMLYAGPVISGATLGAWSHEPLGEKRRAAVGHTRTAQIDLELPFLELPTKDQLK</sequence>
<dbReference type="AlphaFoldDB" id="A0A382DAC2"/>
<feature type="domain" description="Neutral/alkaline non-lysosomal ceramidase N-terminal" evidence="1">
    <location>
        <begin position="15"/>
        <end position="233"/>
    </location>
</feature>
<accession>A0A382DAC2</accession>
<organism evidence="2">
    <name type="scientific">marine metagenome</name>
    <dbReference type="NCBI Taxonomy" id="408172"/>
    <lineage>
        <taxon>unclassified sequences</taxon>
        <taxon>metagenomes</taxon>
        <taxon>ecological metagenomes</taxon>
    </lineage>
</organism>
<dbReference type="EMBL" id="UINC01038291">
    <property type="protein sequence ID" value="SVB35099.1"/>
    <property type="molecule type" value="Genomic_DNA"/>
</dbReference>
<proteinExistence type="predicted"/>
<dbReference type="Pfam" id="PF04734">
    <property type="entry name" value="Ceramidase_alk"/>
    <property type="match status" value="1"/>
</dbReference>
<evidence type="ECO:0000259" key="1">
    <source>
        <dbReference type="Pfam" id="PF04734"/>
    </source>
</evidence>
<gene>
    <name evidence="2" type="ORF">METZ01_LOCUS187953</name>
</gene>
<reference evidence="2" key="1">
    <citation type="submission" date="2018-05" db="EMBL/GenBank/DDBJ databases">
        <authorList>
            <person name="Lanie J.A."/>
            <person name="Ng W.-L."/>
            <person name="Kazmierczak K.M."/>
            <person name="Andrzejewski T.M."/>
            <person name="Davidsen T.M."/>
            <person name="Wayne K.J."/>
            <person name="Tettelin H."/>
            <person name="Glass J.I."/>
            <person name="Rusch D."/>
            <person name="Podicherti R."/>
            <person name="Tsui H.-C.T."/>
            <person name="Winkler M.E."/>
        </authorList>
    </citation>
    <scope>NUCLEOTIDE SEQUENCE</scope>
</reference>
<protein>
    <recommendedName>
        <fullName evidence="1">Neutral/alkaline non-lysosomal ceramidase N-terminal domain-containing protein</fullName>
    </recommendedName>
</protein>
<feature type="non-terminal residue" evidence="2">
    <location>
        <position position="340"/>
    </location>
</feature>